<dbReference type="Pfam" id="PF00436">
    <property type="entry name" value="SSB"/>
    <property type="match status" value="1"/>
</dbReference>
<dbReference type="EMBL" id="JAJEPU010000008">
    <property type="protein sequence ID" value="MCC2164089.1"/>
    <property type="molecule type" value="Genomic_DNA"/>
</dbReference>
<accession>A0AAE3DJ76</accession>
<proteinExistence type="inferred from homology"/>
<dbReference type="InterPro" id="IPR011344">
    <property type="entry name" value="ssDNA-bd"/>
</dbReference>
<reference evidence="5" key="1">
    <citation type="submission" date="2021-10" db="EMBL/GenBank/DDBJ databases">
        <title>Anaerobic single-cell dispensing facilitates the cultivation of human gut bacteria.</title>
        <authorList>
            <person name="Afrizal A."/>
        </authorList>
    </citation>
    <scope>NUCLEOTIDE SEQUENCE</scope>
    <source>
        <strain evidence="5">CLA-AA-H274</strain>
    </source>
</reference>
<comment type="caution">
    <text evidence="2">Lacks conserved residue(s) required for the propagation of feature annotation.</text>
</comment>
<feature type="compositionally biased region" description="Acidic residues" evidence="4">
    <location>
        <begin position="146"/>
        <end position="155"/>
    </location>
</feature>
<dbReference type="GO" id="GO:0009295">
    <property type="term" value="C:nucleoid"/>
    <property type="evidence" value="ECO:0007669"/>
    <property type="project" value="TreeGrafter"/>
</dbReference>
<evidence type="ECO:0000256" key="1">
    <source>
        <dbReference type="ARBA" id="ARBA00023125"/>
    </source>
</evidence>
<dbReference type="PANTHER" id="PTHR10302">
    <property type="entry name" value="SINGLE-STRANDED DNA-BINDING PROTEIN"/>
    <property type="match status" value="1"/>
</dbReference>
<dbReference type="HAMAP" id="MF_00984">
    <property type="entry name" value="SSB"/>
    <property type="match status" value="1"/>
</dbReference>
<dbReference type="SUPFAM" id="SSF50249">
    <property type="entry name" value="Nucleic acid-binding proteins"/>
    <property type="match status" value="1"/>
</dbReference>
<dbReference type="PROSITE" id="PS50935">
    <property type="entry name" value="SSB"/>
    <property type="match status" value="1"/>
</dbReference>
<evidence type="ECO:0000256" key="4">
    <source>
        <dbReference type="SAM" id="MobiDB-lite"/>
    </source>
</evidence>
<name>A0AAE3DJ76_9FIRM</name>
<evidence type="ECO:0000313" key="6">
    <source>
        <dbReference type="Proteomes" id="UP001198962"/>
    </source>
</evidence>
<dbReference type="PANTHER" id="PTHR10302:SF27">
    <property type="entry name" value="SINGLE-STRANDED DNA-BINDING PROTEIN"/>
    <property type="match status" value="1"/>
</dbReference>
<dbReference type="Gene3D" id="2.40.50.140">
    <property type="entry name" value="Nucleic acid-binding proteins"/>
    <property type="match status" value="1"/>
</dbReference>
<feature type="compositionally biased region" description="Gly residues" evidence="4">
    <location>
        <begin position="112"/>
        <end position="123"/>
    </location>
</feature>
<dbReference type="InterPro" id="IPR000424">
    <property type="entry name" value="Primosome_PriB/ssb"/>
</dbReference>
<dbReference type="CDD" id="cd04496">
    <property type="entry name" value="SSB_OBF"/>
    <property type="match status" value="1"/>
</dbReference>
<evidence type="ECO:0000256" key="2">
    <source>
        <dbReference type="HAMAP-Rule" id="MF_00984"/>
    </source>
</evidence>
<comment type="subunit">
    <text evidence="2">Homotetramer.</text>
</comment>
<comment type="caution">
    <text evidence="5">The sequence shown here is derived from an EMBL/GenBank/DDBJ whole genome shotgun (WGS) entry which is preliminary data.</text>
</comment>
<dbReference type="Proteomes" id="UP001198962">
    <property type="component" value="Unassembled WGS sequence"/>
</dbReference>
<keyword evidence="6" id="KW-1185">Reference proteome</keyword>
<feature type="region of interest" description="Disordered" evidence="4">
    <location>
        <begin position="110"/>
        <end position="155"/>
    </location>
</feature>
<evidence type="ECO:0000313" key="5">
    <source>
        <dbReference type="EMBL" id="MCC2164089.1"/>
    </source>
</evidence>
<dbReference type="GO" id="GO:0003697">
    <property type="term" value="F:single-stranded DNA binding"/>
    <property type="evidence" value="ECO:0007669"/>
    <property type="project" value="UniProtKB-UniRule"/>
</dbReference>
<sequence>MNRVILMGRLTRDPEVRYSQGERSMAIARYTLAVDRRGRRGQDGDQGQTADFINIVAFDRAGEFAEKYFRQGMRVLVSGRIQTGSYTNKEGQRVYTTDIIVDDQEFADSKGAGAGNGGMGGGSYQPTSRPAPSSAIGDGFMNIPDGVEDEGLPFN</sequence>
<dbReference type="GO" id="GO:0006260">
    <property type="term" value="P:DNA replication"/>
    <property type="evidence" value="ECO:0007669"/>
    <property type="project" value="InterPro"/>
</dbReference>
<organism evidence="5 6">
    <name type="scientific">Brotaphodocola catenula</name>
    <dbReference type="NCBI Taxonomy" id="2885361"/>
    <lineage>
        <taxon>Bacteria</taxon>
        <taxon>Bacillati</taxon>
        <taxon>Bacillota</taxon>
        <taxon>Clostridia</taxon>
        <taxon>Lachnospirales</taxon>
        <taxon>Lachnospiraceae</taxon>
        <taxon>Brotaphodocola</taxon>
    </lineage>
</organism>
<protein>
    <recommendedName>
        <fullName evidence="2 3">Single-stranded DNA-binding protein</fullName>
        <shortName evidence="2">SSB</shortName>
    </recommendedName>
</protein>
<dbReference type="InterPro" id="IPR012340">
    <property type="entry name" value="NA-bd_OB-fold"/>
</dbReference>
<dbReference type="NCBIfam" id="TIGR00621">
    <property type="entry name" value="ssb"/>
    <property type="match status" value="1"/>
</dbReference>
<keyword evidence="1 2" id="KW-0238">DNA-binding</keyword>
<dbReference type="AlphaFoldDB" id="A0AAE3DJ76"/>
<dbReference type="RefSeq" id="WP_177976687.1">
    <property type="nucleotide sequence ID" value="NZ_JAJEPU010000008.1"/>
</dbReference>
<gene>
    <name evidence="5" type="ORF">LKD32_04175</name>
</gene>
<evidence type="ECO:0000256" key="3">
    <source>
        <dbReference type="RuleBase" id="RU000524"/>
    </source>
</evidence>